<sequence length="716" mass="79590">MKKIYMKKIYSLLVLSLFVGLQCFGQRYIKLYQDDVVIKQLSTEEIDSISITETEPHIVNFWYDGKIFLNYNAAGIDSITVTNNGKPPLSYAGVVAFNSELKIKDLDILAPSTADEYENFIKYDLTQKNGTILYYAFDKALNILHDNANNIVTPLESVHVITFTDGLDQGSLMLTDKYGSSVEYLNALRNRMAQTKVSGLSPQFYSVGLRGSDVSNVELFRQNLRGLASSDANAFEVNSINEIGSKFYDIEKQIQNVSTRQSMTFKVPGVESGTRMRFVFDNQAAENSQLYIEGTFNLQDRCLHDVVYHGIKAVSGKTIQGTQDGIFLTYTFTGMHRETGTSLIPTSSVAHYYKYPSSTSWQYNSEFSGTTSSQENVSHTGTAILLIIDCSSSLTDEDFWQIRQSASSFLSGVADNAERWKLSGPQNFKAVFDENKNVVNLSWDAVNYAQSYRVYRSSGLNGNYTLVADNVKGNSWTDESPLQACCYKVSAIYLGGKSILSESIYYGLEYIDLGLPSGLLWATCNVGASKPEEYGDYFAWGETKPKADYSWSTYKWGSGERWLTKYNPFLSYGANSFTDRKITLDLADDAACANWGGEWRMPTKADIKELLDNTSTQWVDNYNGTGVAGMRFTGANGNDLFLPAAGDRAGTLLNNAGSDGYYWSSSLGCDVSDSGEATGRPWEARELYFSSYGAWCGPGGNPRYVGFPVRPVRPKN</sequence>
<evidence type="ECO:0000313" key="2">
    <source>
        <dbReference type="Proteomes" id="UP000249375"/>
    </source>
</evidence>
<dbReference type="KEGG" id="alq:C7Y71_010265"/>
<dbReference type="AlphaFoldDB" id="A0A5P8E8V0"/>
<gene>
    <name evidence="1" type="ORF">C7Y71_010265</name>
</gene>
<dbReference type="EMBL" id="CP033459">
    <property type="protein sequence ID" value="QFQ13362.1"/>
    <property type="molecule type" value="Genomic_DNA"/>
</dbReference>
<name>A0A5P8E8V0_9BACT</name>
<evidence type="ECO:0000313" key="1">
    <source>
        <dbReference type="EMBL" id="QFQ13362.1"/>
    </source>
</evidence>
<proteinExistence type="predicted"/>
<organism evidence="1 2">
    <name type="scientific">Pseudoprevotella muciniphila</name>
    <dbReference type="NCBI Taxonomy" id="2133944"/>
    <lineage>
        <taxon>Bacteria</taxon>
        <taxon>Pseudomonadati</taxon>
        <taxon>Bacteroidota</taxon>
        <taxon>Bacteroidia</taxon>
        <taxon>Bacteroidales</taxon>
        <taxon>Prevotellaceae</taxon>
        <taxon>Pseudoprevotella</taxon>
    </lineage>
</organism>
<dbReference type="Proteomes" id="UP000249375">
    <property type="component" value="Chromosome"/>
</dbReference>
<reference evidence="1 2" key="1">
    <citation type="submission" date="2018-11" db="EMBL/GenBank/DDBJ databases">
        <authorList>
            <person name="Na S.W."/>
            <person name="Baik M."/>
        </authorList>
    </citation>
    <scope>NUCLEOTIDE SEQUENCE [LARGE SCALE GENOMIC DNA]</scope>
    <source>
        <strain evidence="1 2">E39</strain>
    </source>
</reference>
<dbReference type="Gene3D" id="2.60.40.10">
    <property type="entry name" value="Immunoglobulins"/>
    <property type="match status" value="1"/>
</dbReference>
<protein>
    <recommendedName>
        <fullName evidence="3">VWFA domain-containing protein</fullName>
    </recommendedName>
</protein>
<dbReference type="InterPro" id="IPR013783">
    <property type="entry name" value="Ig-like_fold"/>
</dbReference>
<dbReference type="Gene3D" id="3.40.50.410">
    <property type="entry name" value="von Willebrand factor, type A domain"/>
    <property type="match status" value="1"/>
</dbReference>
<evidence type="ECO:0008006" key="3">
    <source>
        <dbReference type="Google" id="ProtNLM"/>
    </source>
</evidence>
<accession>A0A5P8E8V0</accession>
<keyword evidence="2" id="KW-1185">Reference proteome</keyword>
<dbReference type="InterPro" id="IPR036465">
    <property type="entry name" value="vWFA_dom_sf"/>
</dbReference>